<comment type="catalytic activity">
    <reaction evidence="5">
        <text>N(2)-acetyl-L-ornithine + 2-oxoglutarate = N-acetyl-L-glutamate 5-semialdehyde + L-glutamate</text>
        <dbReference type="Rhea" id="RHEA:18049"/>
        <dbReference type="ChEBI" id="CHEBI:16810"/>
        <dbReference type="ChEBI" id="CHEBI:29123"/>
        <dbReference type="ChEBI" id="CHEBI:29985"/>
        <dbReference type="ChEBI" id="CHEBI:57805"/>
        <dbReference type="EC" id="2.6.1.11"/>
    </reaction>
</comment>
<feature type="binding site" evidence="5">
    <location>
        <position position="141"/>
    </location>
    <ligand>
        <name>N(2)-acetyl-L-ornithine</name>
        <dbReference type="ChEBI" id="CHEBI:57805"/>
    </ligand>
</feature>
<dbReference type="AlphaFoldDB" id="A0A926HMP5"/>
<dbReference type="GO" id="GO:0042802">
    <property type="term" value="F:identical protein binding"/>
    <property type="evidence" value="ECO:0007669"/>
    <property type="project" value="TreeGrafter"/>
</dbReference>
<dbReference type="CDD" id="cd00610">
    <property type="entry name" value="OAT_like"/>
    <property type="match status" value="1"/>
</dbReference>
<evidence type="ECO:0000256" key="5">
    <source>
        <dbReference type="HAMAP-Rule" id="MF_01107"/>
    </source>
</evidence>
<keyword evidence="5" id="KW-0055">Arginine biosynthesis</keyword>
<feature type="binding site" evidence="5">
    <location>
        <position position="281"/>
    </location>
    <ligand>
        <name>pyridoxal 5'-phosphate</name>
        <dbReference type="ChEBI" id="CHEBI:597326"/>
    </ligand>
</feature>
<dbReference type="HAMAP" id="MF_01107">
    <property type="entry name" value="ArgD_aminotrans_3"/>
    <property type="match status" value="1"/>
</dbReference>
<keyword evidence="7" id="KW-1185">Reference proteome</keyword>
<dbReference type="GO" id="GO:0006526">
    <property type="term" value="P:L-arginine biosynthetic process"/>
    <property type="evidence" value="ECO:0007669"/>
    <property type="project" value="UniProtKB-UniRule"/>
</dbReference>
<dbReference type="NCBIfam" id="TIGR00707">
    <property type="entry name" value="argD"/>
    <property type="match status" value="1"/>
</dbReference>
<dbReference type="GO" id="GO:0005737">
    <property type="term" value="C:cytoplasm"/>
    <property type="evidence" value="ECO:0007669"/>
    <property type="project" value="UniProtKB-SubCell"/>
</dbReference>
<organism evidence="6 7">
    <name type="scientific">Yeguia hominis</name>
    <dbReference type="NCBI Taxonomy" id="2763662"/>
    <lineage>
        <taxon>Bacteria</taxon>
        <taxon>Bacillati</taxon>
        <taxon>Bacillota</taxon>
        <taxon>Clostridia</taxon>
        <taxon>Eubacteriales</taxon>
        <taxon>Yeguiaceae</taxon>
        <taxon>Yeguia</taxon>
    </lineage>
</organism>
<dbReference type="PANTHER" id="PTHR11986:SF79">
    <property type="entry name" value="ACETYLORNITHINE AMINOTRANSFERASE, MITOCHONDRIAL"/>
    <property type="match status" value="1"/>
</dbReference>
<reference evidence="6" key="1">
    <citation type="submission" date="2020-08" db="EMBL/GenBank/DDBJ databases">
        <title>Genome public.</title>
        <authorList>
            <person name="Liu C."/>
            <person name="Sun Q."/>
        </authorList>
    </citation>
    <scope>NUCLEOTIDE SEQUENCE</scope>
    <source>
        <strain evidence="6">NSJ-40</strain>
    </source>
</reference>
<dbReference type="FunFam" id="3.40.640.10:FF:000004">
    <property type="entry name" value="Acetylornithine aminotransferase"/>
    <property type="match status" value="1"/>
</dbReference>
<feature type="binding site" evidence="5">
    <location>
        <position position="138"/>
    </location>
    <ligand>
        <name>pyridoxal 5'-phosphate</name>
        <dbReference type="ChEBI" id="CHEBI:597326"/>
    </ligand>
</feature>
<dbReference type="EC" id="2.6.1.11" evidence="5"/>
<dbReference type="Gene3D" id="3.40.640.10">
    <property type="entry name" value="Type I PLP-dependent aspartate aminotransferase-like (Major domain)"/>
    <property type="match status" value="1"/>
</dbReference>
<comment type="subunit">
    <text evidence="5">Homodimer.</text>
</comment>
<evidence type="ECO:0000256" key="1">
    <source>
        <dbReference type="ARBA" id="ARBA00022576"/>
    </source>
</evidence>
<comment type="pathway">
    <text evidence="5">Amino-acid biosynthesis; L-arginine biosynthesis; N(2)-acetyl-L-ornithine from L-glutamate: step 4/4.</text>
</comment>
<evidence type="ECO:0000313" key="6">
    <source>
        <dbReference type="EMBL" id="MBC8533357.1"/>
    </source>
</evidence>
<feature type="modified residue" description="N6-(pyridoxal phosphate)lysine" evidence="5">
    <location>
        <position position="252"/>
    </location>
</feature>
<dbReference type="Pfam" id="PF00202">
    <property type="entry name" value="Aminotran_3"/>
    <property type="match status" value="1"/>
</dbReference>
<keyword evidence="5" id="KW-0963">Cytoplasm</keyword>
<dbReference type="EMBL" id="JACRSN010000005">
    <property type="protein sequence ID" value="MBC8533357.1"/>
    <property type="molecule type" value="Genomic_DNA"/>
</dbReference>
<sequence length="391" mass="41653">MRFEEIKQQEAANIMPTYGRFPVALVSGKGAVAKDCDGKEYVDFTSGIGVNSLGYCDEGWVKAVSQQAATLQHISNLYYSPVQTALAEKLCQLTGFSKVFFGNSGAEANECAIKLARKYSHDTYGAERGEIVTLRNSFHGRTVTTLAATGQDGLHTNFAPFTEGFRYAEAPTMEAVSACVTENTCAVMIEFIQGEGGVIPLSQAFVESLHAYCTENELLLIADEVQTGVGRTGALYAFQKFGVTPDILTSAKGLGGGLPIGACLCGEKLDAVMTGGTHGSTFGGNPVVCAGALEVLARVSNPAFLRQVEEKGAFLREKLEAMDEIADVRGMGMMLGAVLKTKEAKTVVAQCAAQGLLLLTAKDKLRFLPPLTISDEELCRGLTILESVLKN</sequence>
<proteinExistence type="inferred from homology"/>
<dbReference type="PIRSF" id="PIRSF000521">
    <property type="entry name" value="Transaminase_4ab_Lys_Orn"/>
    <property type="match status" value="1"/>
</dbReference>
<feature type="binding site" evidence="5">
    <location>
        <begin position="223"/>
        <end position="226"/>
    </location>
    <ligand>
        <name>pyridoxal 5'-phosphate</name>
        <dbReference type="ChEBI" id="CHEBI:597326"/>
    </ligand>
</feature>
<dbReference type="PROSITE" id="PS00600">
    <property type="entry name" value="AA_TRANSFER_CLASS_3"/>
    <property type="match status" value="1"/>
</dbReference>
<evidence type="ECO:0000313" key="7">
    <source>
        <dbReference type="Proteomes" id="UP000651482"/>
    </source>
</evidence>
<comment type="cofactor">
    <cofactor evidence="5">
        <name>pyridoxal 5'-phosphate</name>
        <dbReference type="ChEBI" id="CHEBI:597326"/>
    </cofactor>
    <text evidence="5">Binds 1 pyridoxal phosphate per subunit.</text>
</comment>
<dbReference type="InterPro" id="IPR015421">
    <property type="entry name" value="PyrdxlP-dep_Trfase_major"/>
</dbReference>
<gene>
    <name evidence="5" type="primary">argD</name>
    <name evidence="6" type="ORF">IAG03_04920</name>
</gene>
<feature type="binding site" evidence="5">
    <location>
        <begin position="105"/>
        <end position="106"/>
    </location>
    <ligand>
        <name>pyridoxal 5'-phosphate</name>
        <dbReference type="ChEBI" id="CHEBI:597326"/>
    </ligand>
</feature>
<dbReference type="InterPro" id="IPR005814">
    <property type="entry name" value="Aminotrans_3"/>
</dbReference>
<dbReference type="InterPro" id="IPR049704">
    <property type="entry name" value="Aminotrans_3_PPA_site"/>
</dbReference>
<keyword evidence="3 5" id="KW-0808">Transferase</keyword>
<keyword evidence="4 5" id="KW-0663">Pyridoxal phosphate</keyword>
<comment type="miscellaneous">
    <text evidence="5">May also have succinyldiaminopimelate aminotransferase activity, thus carrying out the corresponding step in lysine biosynthesis.</text>
</comment>
<keyword evidence="1 5" id="KW-0032">Aminotransferase</keyword>
<name>A0A926HMP5_9FIRM</name>
<feature type="binding site" evidence="5">
    <location>
        <position position="280"/>
    </location>
    <ligand>
        <name>N(2)-acetyl-L-ornithine</name>
        <dbReference type="ChEBI" id="CHEBI:57805"/>
    </ligand>
</feature>
<dbReference type="SUPFAM" id="SSF53383">
    <property type="entry name" value="PLP-dependent transferases"/>
    <property type="match status" value="1"/>
</dbReference>
<keyword evidence="2 5" id="KW-0028">Amino-acid biosynthesis</keyword>
<dbReference type="PANTHER" id="PTHR11986">
    <property type="entry name" value="AMINOTRANSFERASE CLASS III"/>
    <property type="match status" value="1"/>
</dbReference>
<dbReference type="InterPro" id="IPR004636">
    <property type="entry name" value="AcOrn/SuccOrn_fam"/>
</dbReference>
<accession>A0A926HMP5</accession>
<comment type="similarity">
    <text evidence="5">Belongs to the class-III pyridoxal-phosphate-dependent aminotransferase family. ArgD subfamily.</text>
</comment>
<dbReference type="RefSeq" id="WP_249318708.1">
    <property type="nucleotide sequence ID" value="NZ_JACRSN010000005.1"/>
</dbReference>
<dbReference type="InterPro" id="IPR015422">
    <property type="entry name" value="PyrdxlP-dep_Trfase_small"/>
</dbReference>
<comment type="caution">
    <text evidence="6">The sequence shown here is derived from an EMBL/GenBank/DDBJ whole genome shotgun (WGS) entry which is preliminary data.</text>
</comment>
<comment type="subcellular location">
    <subcellularLocation>
        <location evidence="5">Cytoplasm</location>
    </subcellularLocation>
</comment>
<dbReference type="Proteomes" id="UP000651482">
    <property type="component" value="Unassembled WGS sequence"/>
</dbReference>
<evidence type="ECO:0000256" key="4">
    <source>
        <dbReference type="ARBA" id="ARBA00022898"/>
    </source>
</evidence>
<evidence type="ECO:0000256" key="3">
    <source>
        <dbReference type="ARBA" id="ARBA00022679"/>
    </source>
</evidence>
<evidence type="ECO:0000256" key="2">
    <source>
        <dbReference type="ARBA" id="ARBA00022605"/>
    </source>
</evidence>
<dbReference type="Gene3D" id="3.90.1150.10">
    <property type="entry name" value="Aspartate Aminotransferase, domain 1"/>
    <property type="match status" value="1"/>
</dbReference>
<dbReference type="NCBIfam" id="NF002325">
    <property type="entry name" value="PRK01278.1"/>
    <property type="match status" value="1"/>
</dbReference>
<dbReference type="GO" id="GO:0030170">
    <property type="term" value="F:pyridoxal phosphate binding"/>
    <property type="evidence" value="ECO:0007669"/>
    <property type="project" value="InterPro"/>
</dbReference>
<dbReference type="GO" id="GO:0003992">
    <property type="term" value="F:N2-acetyl-L-ornithine:2-oxoglutarate 5-aminotransferase activity"/>
    <property type="evidence" value="ECO:0007669"/>
    <property type="project" value="UniProtKB-UniRule"/>
</dbReference>
<dbReference type="InterPro" id="IPR050103">
    <property type="entry name" value="Class-III_PLP-dep_AT"/>
</dbReference>
<protein>
    <recommendedName>
        <fullName evidence="5">Acetylornithine aminotransferase</fullName>
        <shortName evidence="5">ACOAT</shortName>
        <ecNumber evidence="5">2.6.1.11</ecNumber>
    </recommendedName>
</protein>
<dbReference type="InterPro" id="IPR015424">
    <property type="entry name" value="PyrdxlP-dep_Trfase"/>
</dbReference>